<dbReference type="Gene3D" id="3.50.50.60">
    <property type="entry name" value="FAD/NAD(P)-binding domain"/>
    <property type="match status" value="1"/>
</dbReference>
<dbReference type="Proteomes" id="UP001521137">
    <property type="component" value="Unassembled WGS sequence"/>
</dbReference>
<gene>
    <name evidence="1" type="ORF">L0668_11640</name>
</gene>
<dbReference type="InterPro" id="IPR006905">
    <property type="entry name" value="Flavin_halogenase"/>
</dbReference>
<keyword evidence="2" id="KW-1185">Reference proteome</keyword>
<organism evidence="1 2">
    <name type="scientific">Paraglaciecola algarum</name>
    <dbReference type="NCBI Taxonomy" id="3050085"/>
    <lineage>
        <taxon>Bacteria</taxon>
        <taxon>Pseudomonadati</taxon>
        <taxon>Pseudomonadota</taxon>
        <taxon>Gammaproteobacteria</taxon>
        <taxon>Alteromonadales</taxon>
        <taxon>Alteromonadaceae</taxon>
        <taxon>Paraglaciecola</taxon>
    </lineage>
</organism>
<sequence>MKRQKVVILGGGSAGWMTAASLSRFLNPKQYEIVLVESEQIGTVGVGEATLPHLRSFNQLLGIDENEFMRETGATYKLAIQFPGWGKKEGSYFHPFGLSGHDINGVDFHHYWLRLNKLGKARPFDQYSIAVEAAQQQKFRYPSDNPNDISSNYGYAFHLDASLYAKYLRKYSEALGVTRIEGKVAEVQLHHDPKAQGEIGDVARLCLESGQQIEGDFFIDCSGFIGFVIEKTLKTGYENWTHWLPCDRAIAVPTERINNPPPYTRATAKSAGWQWRIPLQHRTGNGIVYSSAHMSEGQAEDSLLHDVEESPTADLNKLRFVTGKRNKSWQRNCVAIGLSAGFLEPLESTSLYLIQIAIQKLLEHFPNSVINDVERDSFNRHMDNEYLRVRDFIILHYKVNQRQDSDFWRDCQSMSIPDTLSEQMALFEEGARISAYRHGLFLPASWLAVYLGQGLIPNSYDARVDSFPEQALEQHFAKFKATMTQAVSTMPEHAQSISKSAKVGQGLYPVAVKSLYGINA</sequence>
<dbReference type="InterPro" id="IPR033856">
    <property type="entry name" value="Trp_halogen"/>
</dbReference>
<comment type="caution">
    <text evidence="1">The sequence shown here is derived from an EMBL/GenBank/DDBJ whole genome shotgun (WGS) entry which is preliminary data.</text>
</comment>
<dbReference type="RefSeq" id="WP_235312755.1">
    <property type="nucleotide sequence ID" value="NZ_JAKGAS010000005.1"/>
</dbReference>
<dbReference type="InterPro" id="IPR036188">
    <property type="entry name" value="FAD/NAD-bd_sf"/>
</dbReference>
<reference evidence="1 2" key="1">
    <citation type="submission" date="2022-01" db="EMBL/GenBank/DDBJ databases">
        <title>Paraglaciecola sp. G1-23.</title>
        <authorList>
            <person name="Jin M.S."/>
            <person name="Han D.M."/>
            <person name="Kim H.M."/>
            <person name="Jeon C.O."/>
        </authorList>
    </citation>
    <scope>NUCLEOTIDE SEQUENCE [LARGE SCALE GENOMIC DNA]</scope>
    <source>
        <strain evidence="1 2">G1-23</strain>
    </source>
</reference>
<evidence type="ECO:0000313" key="2">
    <source>
        <dbReference type="Proteomes" id="UP001521137"/>
    </source>
</evidence>
<dbReference type="EMBL" id="JAKGAS010000005">
    <property type="protein sequence ID" value="MCF2948762.1"/>
    <property type="molecule type" value="Genomic_DNA"/>
</dbReference>
<dbReference type="SUPFAM" id="SSF51905">
    <property type="entry name" value="FAD/NAD(P)-binding domain"/>
    <property type="match status" value="1"/>
</dbReference>
<dbReference type="PANTHER" id="PTHR43747:SF4">
    <property type="entry name" value="FLAVIN-DEPENDENT TRYPTOPHAN HALOGENASE"/>
    <property type="match status" value="1"/>
</dbReference>
<dbReference type="PANTHER" id="PTHR43747">
    <property type="entry name" value="FAD-BINDING PROTEIN"/>
    <property type="match status" value="1"/>
</dbReference>
<dbReference type="Pfam" id="PF04820">
    <property type="entry name" value="Trp_halogenase"/>
    <property type="match status" value="1"/>
</dbReference>
<protein>
    <submittedName>
        <fullName evidence="1">Tryptophan 7-halogenase</fullName>
    </submittedName>
</protein>
<name>A0ABS9D715_9ALTE</name>
<accession>A0ABS9D715</accession>
<dbReference type="InterPro" id="IPR050816">
    <property type="entry name" value="Flavin-dep_Halogenase_NPB"/>
</dbReference>
<proteinExistence type="predicted"/>
<evidence type="ECO:0000313" key="1">
    <source>
        <dbReference type="EMBL" id="MCF2948762.1"/>
    </source>
</evidence>
<dbReference type="PIRSF" id="PIRSF011396">
    <property type="entry name" value="Trp_halogenase"/>
    <property type="match status" value="1"/>
</dbReference>